<dbReference type="InterPro" id="IPR032675">
    <property type="entry name" value="LRR_dom_sf"/>
</dbReference>
<feature type="signal peptide" evidence="6">
    <location>
        <begin position="1"/>
        <end position="23"/>
    </location>
</feature>
<sequence length="556" mass="59804">MQNLRWVLNLLFVSSLLHNLVHSSSQVICSSQDRAALLAFKSSIVEDTTGVLSSWVGQDCCNGDWEGVLCNPATGKVTSLVLQSSLTEPTLYMKGTLSPSLGSLGSLLVLVISGNKFITGSIPSSFSNLTSLTQLALEDNSLRGSVPTGLGHLPMLESLSLAGNRFSGAVPASLGSLRSLSTMSLARNSLSGPVPVAFKNLLKLQILDLSFNLLSGPIPDFVGQFRDLTTLHLSSNRLSGGIPVSVYNLGKLQDMSLERNDLTGPLSDGISNLQSLSILDLSSNKFTGHIPASITRLQNLWSLNLSRNHFSDPLPVVVGRGFPSLLSIDLSYNNLNLGARNLSKLTRPHDVTSLDLSENFLTGDVSALLANMTSLQKLKLSKNQLRFDLSKLKLPEGLAGSLSSLLNNKTSRFLEEIHLTNNQISGRIPDFAESLNLKVLNIGSNKIGGQIPSSISNLVELVRLDISRNHITGVIPQALGQLAQLNWLDLSINALTGRIPDSLLNIKAVKHASFRANRLCGLIPQGRPFNIFPAAAYLHNLCLCGKPLPPCMKTEK</sequence>
<evidence type="ECO:0000313" key="9">
    <source>
        <dbReference type="Proteomes" id="UP000886595"/>
    </source>
</evidence>
<feature type="domain" description="Leucine-rich repeat-containing N-terminal plant-type" evidence="7">
    <location>
        <begin position="31"/>
        <end position="71"/>
    </location>
</feature>
<dbReference type="InterPro" id="IPR013210">
    <property type="entry name" value="LRR_N_plant-typ"/>
</dbReference>
<dbReference type="FunFam" id="3.80.10.10:FF:000539">
    <property type="entry name" value="LRR receptor-like serine/threonine-protein kinase EFR"/>
    <property type="match status" value="1"/>
</dbReference>
<dbReference type="PANTHER" id="PTHR48064">
    <property type="entry name" value="OS01G0750400 PROTEIN"/>
    <property type="match status" value="1"/>
</dbReference>
<proteinExistence type="predicted"/>
<keyword evidence="4" id="KW-1133">Transmembrane helix</keyword>
<accession>A0A8X7P7D5</accession>
<dbReference type="OrthoDB" id="1394818at2759"/>
<evidence type="ECO:0000259" key="7">
    <source>
        <dbReference type="Pfam" id="PF08263"/>
    </source>
</evidence>
<keyword evidence="1" id="KW-0433">Leucine-rich repeat</keyword>
<name>A0A8X7P7D5_BRACI</name>
<protein>
    <recommendedName>
        <fullName evidence="7">Leucine-rich repeat-containing N-terminal plant-type domain-containing protein</fullName>
    </recommendedName>
</protein>
<evidence type="ECO:0000256" key="3">
    <source>
        <dbReference type="ARBA" id="ARBA00022737"/>
    </source>
</evidence>
<dbReference type="Proteomes" id="UP000886595">
    <property type="component" value="Unassembled WGS sequence"/>
</dbReference>
<dbReference type="FunFam" id="3.80.10.10:FF:000716">
    <property type="entry name" value="LRR receptor-like serine/threonine-protein kinase GSO1"/>
    <property type="match status" value="1"/>
</dbReference>
<evidence type="ECO:0000256" key="1">
    <source>
        <dbReference type="ARBA" id="ARBA00022614"/>
    </source>
</evidence>
<evidence type="ECO:0000256" key="2">
    <source>
        <dbReference type="ARBA" id="ARBA00022692"/>
    </source>
</evidence>
<dbReference type="InterPro" id="IPR001611">
    <property type="entry name" value="Leu-rich_rpt"/>
</dbReference>
<keyword evidence="2" id="KW-0812">Transmembrane</keyword>
<keyword evidence="5" id="KW-0472">Membrane</keyword>
<reference evidence="8 9" key="1">
    <citation type="submission" date="2020-02" db="EMBL/GenBank/DDBJ databases">
        <authorList>
            <person name="Ma Q."/>
            <person name="Huang Y."/>
            <person name="Song X."/>
            <person name="Pei D."/>
        </authorList>
    </citation>
    <scope>NUCLEOTIDE SEQUENCE [LARGE SCALE GENOMIC DNA]</scope>
    <source>
        <strain evidence="8">Sxm20200214</strain>
        <tissue evidence="8">Leaf</tissue>
    </source>
</reference>
<dbReference type="InterPro" id="IPR053038">
    <property type="entry name" value="RLP_Defense"/>
</dbReference>
<dbReference type="InterPro" id="IPR003591">
    <property type="entry name" value="Leu-rich_rpt_typical-subtyp"/>
</dbReference>
<dbReference type="EMBL" id="JAAMPC010000064">
    <property type="protein sequence ID" value="KAG2244674.1"/>
    <property type="molecule type" value="Genomic_DNA"/>
</dbReference>
<evidence type="ECO:0000256" key="5">
    <source>
        <dbReference type="ARBA" id="ARBA00023136"/>
    </source>
</evidence>
<organism evidence="8 9">
    <name type="scientific">Brassica carinata</name>
    <name type="common">Ethiopian mustard</name>
    <name type="synonym">Abyssinian cabbage</name>
    <dbReference type="NCBI Taxonomy" id="52824"/>
    <lineage>
        <taxon>Eukaryota</taxon>
        <taxon>Viridiplantae</taxon>
        <taxon>Streptophyta</taxon>
        <taxon>Embryophyta</taxon>
        <taxon>Tracheophyta</taxon>
        <taxon>Spermatophyta</taxon>
        <taxon>Magnoliopsida</taxon>
        <taxon>eudicotyledons</taxon>
        <taxon>Gunneridae</taxon>
        <taxon>Pentapetalae</taxon>
        <taxon>rosids</taxon>
        <taxon>malvids</taxon>
        <taxon>Brassicales</taxon>
        <taxon>Brassicaceae</taxon>
        <taxon>Brassiceae</taxon>
        <taxon>Brassica</taxon>
    </lineage>
</organism>
<feature type="chain" id="PRO_5036474302" description="Leucine-rich repeat-containing N-terminal plant-type domain-containing protein" evidence="6">
    <location>
        <begin position="24"/>
        <end position="556"/>
    </location>
</feature>
<dbReference type="Pfam" id="PF00560">
    <property type="entry name" value="LRR_1"/>
    <property type="match status" value="2"/>
</dbReference>
<comment type="caution">
    <text evidence="8">The sequence shown here is derived from an EMBL/GenBank/DDBJ whole genome shotgun (WGS) entry which is preliminary data.</text>
</comment>
<keyword evidence="6" id="KW-0732">Signal</keyword>
<evidence type="ECO:0000256" key="4">
    <source>
        <dbReference type="ARBA" id="ARBA00022989"/>
    </source>
</evidence>
<dbReference type="Pfam" id="PF13855">
    <property type="entry name" value="LRR_8"/>
    <property type="match status" value="3"/>
</dbReference>
<dbReference type="SUPFAM" id="SSF52058">
    <property type="entry name" value="L domain-like"/>
    <property type="match status" value="1"/>
</dbReference>
<dbReference type="SMART" id="SM00369">
    <property type="entry name" value="LRR_TYP"/>
    <property type="match status" value="10"/>
</dbReference>
<gene>
    <name evidence="8" type="ORF">Bca52824_093476</name>
</gene>
<dbReference type="PANTHER" id="PTHR48064:SF7">
    <property type="entry name" value="LEUCINE-RICH REPEAT-CONTAINING N-TERMINAL PLANT-TYPE DOMAIN-CONTAINING PROTEIN"/>
    <property type="match status" value="1"/>
</dbReference>
<dbReference type="SUPFAM" id="SSF52047">
    <property type="entry name" value="RNI-like"/>
    <property type="match status" value="1"/>
</dbReference>
<dbReference type="Gene3D" id="3.80.10.10">
    <property type="entry name" value="Ribonuclease Inhibitor"/>
    <property type="match status" value="4"/>
</dbReference>
<evidence type="ECO:0000313" key="8">
    <source>
        <dbReference type="EMBL" id="KAG2244674.1"/>
    </source>
</evidence>
<keyword evidence="3" id="KW-0677">Repeat</keyword>
<evidence type="ECO:0000256" key="6">
    <source>
        <dbReference type="SAM" id="SignalP"/>
    </source>
</evidence>
<dbReference type="Pfam" id="PF08263">
    <property type="entry name" value="LRRNT_2"/>
    <property type="match status" value="1"/>
</dbReference>
<dbReference type="AlphaFoldDB" id="A0A8X7P7D5"/>
<keyword evidence="9" id="KW-1185">Reference proteome</keyword>